<reference evidence="3" key="1">
    <citation type="journal article" date="2019" name="Int. J. Syst. Evol. Microbiol.">
        <title>The Global Catalogue of Microorganisms (GCM) 10K type strain sequencing project: providing services to taxonomists for standard genome sequencing and annotation.</title>
        <authorList>
            <consortium name="The Broad Institute Genomics Platform"/>
            <consortium name="The Broad Institute Genome Sequencing Center for Infectious Disease"/>
            <person name="Wu L."/>
            <person name="Ma J."/>
        </authorList>
    </citation>
    <scope>NUCLEOTIDE SEQUENCE [LARGE SCALE GENOMIC DNA]</scope>
    <source>
        <strain evidence="3">CGMCC 4.5798</strain>
    </source>
</reference>
<dbReference type="GO" id="GO:0032259">
    <property type="term" value="P:methylation"/>
    <property type="evidence" value="ECO:0007669"/>
    <property type="project" value="UniProtKB-KW"/>
</dbReference>
<comment type="caution">
    <text evidence="2">The sequence shown here is derived from an EMBL/GenBank/DDBJ whole genome shotgun (WGS) entry which is preliminary data.</text>
</comment>
<dbReference type="GO" id="GO:0008168">
    <property type="term" value="F:methyltransferase activity"/>
    <property type="evidence" value="ECO:0007669"/>
    <property type="project" value="UniProtKB-KW"/>
</dbReference>
<accession>A0ABW0RYK9</accession>
<dbReference type="Pfam" id="PF08241">
    <property type="entry name" value="Methyltransf_11"/>
    <property type="match status" value="1"/>
</dbReference>
<dbReference type="CDD" id="cd02440">
    <property type="entry name" value="AdoMet_MTases"/>
    <property type="match status" value="1"/>
</dbReference>
<evidence type="ECO:0000313" key="3">
    <source>
        <dbReference type="Proteomes" id="UP001596086"/>
    </source>
</evidence>
<dbReference type="RefSeq" id="WP_379771805.1">
    <property type="nucleotide sequence ID" value="NZ_JBHSMZ010000009.1"/>
</dbReference>
<name>A0ABW0RYK9_9BURK</name>
<dbReference type="InterPro" id="IPR050508">
    <property type="entry name" value="Methyltransf_Superfamily"/>
</dbReference>
<dbReference type="InterPro" id="IPR029063">
    <property type="entry name" value="SAM-dependent_MTases_sf"/>
</dbReference>
<dbReference type="EMBL" id="JBHSMZ010000009">
    <property type="protein sequence ID" value="MFC5549694.1"/>
    <property type="molecule type" value="Genomic_DNA"/>
</dbReference>
<organism evidence="2 3">
    <name type="scientific">Massilia aerilata</name>
    <dbReference type="NCBI Taxonomy" id="453817"/>
    <lineage>
        <taxon>Bacteria</taxon>
        <taxon>Pseudomonadati</taxon>
        <taxon>Pseudomonadota</taxon>
        <taxon>Betaproteobacteria</taxon>
        <taxon>Burkholderiales</taxon>
        <taxon>Oxalobacteraceae</taxon>
        <taxon>Telluria group</taxon>
        <taxon>Massilia</taxon>
    </lineage>
</organism>
<sequence length="282" mass="32476">MNRPEHIQNAARIELALRGRVLYGNDFTDEEITAWFEDEREGYYELYGDKNASDVSKPEYCYAEVADEHGFRWLPDRDFSSVLGIGSADGTELRPLLSRSDTVTILEPSDGFSQTSLDGKPVTYVKPASNGIMPFDADSFDIIVCFHTLHHIPNVSTVLSEMYRVLKPGGYVLLREPTHSMGDWRHPRRGLTKNERGIPPAIFRNIIEEAGYRVVREARCGFSLFSRLPHINQRPPWTYRWVIRLDALVCRLPIWPRHYHATHIWQKIRPISIAFVLQKPAI</sequence>
<gene>
    <name evidence="2" type="ORF">ACFPO9_14350</name>
</gene>
<keyword evidence="3" id="KW-1185">Reference proteome</keyword>
<dbReference type="Gene3D" id="3.40.50.150">
    <property type="entry name" value="Vaccinia Virus protein VP39"/>
    <property type="match status" value="1"/>
</dbReference>
<evidence type="ECO:0000313" key="2">
    <source>
        <dbReference type="EMBL" id="MFC5549694.1"/>
    </source>
</evidence>
<keyword evidence="2" id="KW-0489">Methyltransferase</keyword>
<evidence type="ECO:0000259" key="1">
    <source>
        <dbReference type="Pfam" id="PF08241"/>
    </source>
</evidence>
<dbReference type="PANTHER" id="PTHR42912">
    <property type="entry name" value="METHYLTRANSFERASE"/>
    <property type="match status" value="1"/>
</dbReference>
<dbReference type="EC" id="2.1.1.-" evidence="2"/>
<dbReference type="InterPro" id="IPR013216">
    <property type="entry name" value="Methyltransf_11"/>
</dbReference>
<dbReference type="SUPFAM" id="SSF53335">
    <property type="entry name" value="S-adenosyl-L-methionine-dependent methyltransferases"/>
    <property type="match status" value="1"/>
</dbReference>
<protein>
    <submittedName>
        <fullName evidence="2">Class I SAM-dependent methyltransferase</fullName>
        <ecNumber evidence="2">2.1.1.-</ecNumber>
    </submittedName>
</protein>
<keyword evidence="2" id="KW-0808">Transferase</keyword>
<dbReference type="Proteomes" id="UP001596086">
    <property type="component" value="Unassembled WGS sequence"/>
</dbReference>
<dbReference type="PANTHER" id="PTHR42912:SF93">
    <property type="entry name" value="N6-ADENOSINE-METHYLTRANSFERASE TMT1A"/>
    <property type="match status" value="1"/>
</dbReference>
<proteinExistence type="predicted"/>
<feature type="domain" description="Methyltransferase type 11" evidence="1">
    <location>
        <begin position="83"/>
        <end position="173"/>
    </location>
</feature>